<dbReference type="AlphaFoldDB" id="A0A150R2Q1"/>
<name>A0A150R2Q1_SORCE</name>
<organism evidence="1 2">
    <name type="scientific">Sorangium cellulosum</name>
    <name type="common">Polyangium cellulosum</name>
    <dbReference type="NCBI Taxonomy" id="56"/>
    <lineage>
        <taxon>Bacteria</taxon>
        <taxon>Pseudomonadati</taxon>
        <taxon>Myxococcota</taxon>
        <taxon>Polyangia</taxon>
        <taxon>Polyangiales</taxon>
        <taxon>Polyangiaceae</taxon>
        <taxon>Sorangium</taxon>
    </lineage>
</organism>
<sequence>MVHLQRCDLPPPSTDTLLVAEILLPDRGPLSLLEARQAVLDALTAELPFLERHLVLVDSVHDGLPVWLYDGQRRRLVERAALKGAAPGAEPMVRQLEVDPPGYLGLAGEPIRGPIERTLLVGRSVLPGLGQEGQLLAAWGAARLVTRTDRRKERMRRDMWSKVEIG</sequence>
<reference evidence="1 2" key="1">
    <citation type="submission" date="2014-02" db="EMBL/GenBank/DDBJ databases">
        <title>The small core and large imbalanced accessory genome model reveals a collaborative survival strategy of Sorangium cellulosum strains in nature.</title>
        <authorList>
            <person name="Han K."/>
            <person name="Peng R."/>
            <person name="Blom J."/>
            <person name="Li Y.-Z."/>
        </authorList>
    </citation>
    <scope>NUCLEOTIDE SEQUENCE [LARGE SCALE GENOMIC DNA]</scope>
    <source>
        <strain evidence="1 2">So0011-07</strain>
    </source>
</reference>
<accession>A0A150R2Q1</accession>
<protein>
    <submittedName>
        <fullName evidence="1">Uncharacterized protein</fullName>
    </submittedName>
</protein>
<comment type="caution">
    <text evidence="1">The sequence shown here is derived from an EMBL/GenBank/DDBJ whole genome shotgun (WGS) entry which is preliminary data.</text>
</comment>
<dbReference type="Proteomes" id="UP000075635">
    <property type="component" value="Unassembled WGS sequence"/>
</dbReference>
<evidence type="ECO:0000313" key="1">
    <source>
        <dbReference type="EMBL" id="KYF74401.1"/>
    </source>
</evidence>
<dbReference type="EMBL" id="JEMB01003279">
    <property type="protein sequence ID" value="KYF74401.1"/>
    <property type="molecule type" value="Genomic_DNA"/>
</dbReference>
<gene>
    <name evidence="1" type="ORF">BE17_23130</name>
</gene>
<evidence type="ECO:0000313" key="2">
    <source>
        <dbReference type="Proteomes" id="UP000075635"/>
    </source>
</evidence>
<proteinExistence type="predicted"/>